<dbReference type="Pfam" id="PF06283">
    <property type="entry name" value="ThuA"/>
    <property type="match status" value="1"/>
</dbReference>
<reference evidence="2" key="1">
    <citation type="journal article" date="2018" name="Curr. Microbiol.">
        <title>Cellulosimicrobium arenosum sp. nov., Isolated from Marine Sediment Sand.</title>
        <authorList>
            <person name="Oh M."/>
            <person name="Kim J.H."/>
            <person name="Yoon J.H."/>
            <person name="Schumann P."/>
            <person name="Kim W."/>
        </authorList>
    </citation>
    <scope>NUCLEOTIDE SEQUENCE</scope>
    <source>
        <strain evidence="2">KCTC 49039</strain>
    </source>
</reference>
<reference evidence="2" key="2">
    <citation type="submission" date="2020-09" db="EMBL/GenBank/DDBJ databases">
        <authorList>
            <person name="Yu Y."/>
        </authorList>
    </citation>
    <scope>NUCLEOTIDE SEQUENCE</scope>
    <source>
        <strain evidence="2">KCTC 49039</strain>
    </source>
</reference>
<feature type="domain" description="ThuA-like" evidence="1">
    <location>
        <begin position="7"/>
        <end position="219"/>
    </location>
</feature>
<gene>
    <name evidence="2" type="ORF">IF651_13925</name>
</gene>
<dbReference type="PANTHER" id="PTHR40469">
    <property type="entry name" value="SECRETED GLYCOSYL HYDROLASE"/>
    <property type="match status" value="1"/>
</dbReference>
<protein>
    <submittedName>
        <fullName evidence="2">ThuA domain-containing protein</fullName>
    </submittedName>
</protein>
<dbReference type="SUPFAM" id="SSF52317">
    <property type="entry name" value="Class I glutamine amidotransferase-like"/>
    <property type="match status" value="1"/>
</dbReference>
<dbReference type="InterPro" id="IPR029010">
    <property type="entry name" value="ThuA-like"/>
</dbReference>
<dbReference type="Gene3D" id="3.40.50.880">
    <property type="match status" value="1"/>
</dbReference>
<dbReference type="RefSeq" id="WP_191829727.1">
    <property type="nucleotide sequence ID" value="NZ_JACYHB010000012.1"/>
</dbReference>
<evidence type="ECO:0000313" key="2">
    <source>
        <dbReference type="EMBL" id="MBD8080153.1"/>
    </source>
</evidence>
<dbReference type="Proteomes" id="UP000610846">
    <property type="component" value="Unassembled WGS sequence"/>
</dbReference>
<comment type="caution">
    <text evidence="2">The sequence shown here is derived from an EMBL/GenBank/DDBJ whole genome shotgun (WGS) entry which is preliminary data.</text>
</comment>
<dbReference type="EMBL" id="JACYHB010000012">
    <property type="protein sequence ID" value="MBD8080153.1"/>
    <property type="molecule type" value="Genomic_DNA"/>
</dbReference>
<accession>A0A927J1H2</accession>
<sequence length="221" mass="24081">MTEQDRRALVVRGGWPGHAPDEAAELFVPFLESSGFDVTLDGSLESYADTSFMAGIDLVVQCWTMGEILPDEIRGLRTAVANGTGFAGWHGGVVDSFRLATDYLQMVGGQFAAHAHDLVDHTVEVVPERADHPIVAGLGPITLRSEQYWVLTDSYSDVLATTAIEPQEGDPWLEPVVVPAVWTRRWGAGKVFVSTTGHQLADLENPSVRTIVERGLLWAAR</sequence>
<dbReference type="PANTHER" id="PTHR40469:SF2">
    <property type="entry name" value="GALACTOSE-BINDING DOMAIN-LIKE SUPERFAMILY PROTEIN"/>
    <property type="match status" value="1"/>
</dbReference>
<organism evidence="2 3">
    <name type="scientific">Cellulosimicrobium arenosum</name>
    <dbReference type="NCBI Taxonomy" id="2708133"/>
    <lineage>
        <taxon>Bacteria</taxon>
        <taxon>Bacillati</taxon>
        <taxon>Actinomycetota</taxon>
        <taxon>Actinomycetes</taxon>
        <taxon>Micrococcales</taxon>
        <taxon>Promicromonosporaceae</taxon>
        <taxon>Cellulosimicrobium</taxon>
    </lineage>
</organism>
<proteinExistence type="predicted"/>
<keyword evidence="3" id="KW-1185">Reference proteome</keyword>
<dbReference type="AlphaFoldDB" id="A0A927J1H2"/>
<evidence type="ECO:0000259" key="1">
    <source>
        <dbReference type="Pfam" id="PF06283"/>
    </source>
</evidence>
<evidence type="ECO:0000313" key="3">
    <source>
        <dbReference type="Proteomes" id="UP000610846"/>
    </source>
</evidence>
<name>A0A927J1H2_9MICO</name>
<dbReference type="InterPro" id="IPR029062">
    <property type="entry name" value="Class_I_gatase-like"/>
</dbReference>